<name>A0A0K8R9B2_IXORI</name>
<reference evidence="1" key="1">
    <citation type="submission" date="2012-12" db="EMBL/GenBank/DDBJ databases">
        <title>Identification and characterization of a phenylalanine ammonia-lyase gene family in Isatis indigotica Fort.</title>
        <authorList>
            <person name="Liu Q."/>
            <person name="Chen J."/>
            <person name="Zhou X."/>
            <person name="Di P."/>
            <person name="Xiao Y."/>
            <person name="Xuan H."/>
            <person name="Zhang L."/>
            <person name="Chen W."/>
        </authorList>
    </citation>
    <scope>NUCLEOTIDE SEQUENCE</scope>
    <source>
        <tissue evidence="1">Salivary gland</tissue>
    </source>
</reference>
<proteinExistence type="evidence at transcript level"/>
<protein>
    <submittedName>
        <fullName evidence="1">Putative mediator of u snrna nuclear export phax</fullName>
    </submittedName>
</protein>
<sequence length="175" mass="19517">MFYLVDDFPILQVHFGGFRVGVRVDFHVNFRVSCLLGHLRFLLEGRRLVGVPLQEPLVALLLDLAAVELLLPHLLLEDEQHLVPGGMGLEQVEEYAPRGAPPTLVPCHYAASGLNVLGHGEQFSRLRSPLVIVFYHTLQKVLLGLLQTFRHVRRHLGHNGLVLLHGYTDSAASLV</sequence>
<evidence type="ECO:0000313" key="1">
    <source>
        <dbReference type="EMBL" id="JAA67725.1"/>
    </source>
</evidence>
<dbReference type="EMBL" id="GADI01006083">
    <property type="protein sequence ID" value="JAA67725.1"/>
    <property type="molecule type" value="mRNA"/>
</dbReference>
<accession>A0A0K8R9B2</accession>
<dbReference type="AlphaFoldDB" id="A0A0K8R9B2"/>
<organism evidence="1">
    <name type="scientific">Ixodes ricinus</name>
    <name type="common">Common tick</name>
    <name type="synonym">Acarus ricinus</name>
    <dbReference type="NCBI Taxonomy" id="34613"/>
    <lineage>
        <taxon>Eukaryota</taxon>
        <taxon>Metazoa</taxon>
        <taxon>Ecdysozoa</taxon>
        <taxon>Arthropoda</taxon>
        <taxon>Chelicerata</taxon>
        <taxon>Arachnida</taxon>
        <taxon>Acari</taxon>
        <taxon>Parasitiformes</taxon>
        <taxon>Ixodida</taxon>
        <taxon>Ixodoidea</taxon>
        <taxon>Ixodidae</taxon>
        <taxon>Ixodinae</taxon>
        <taxon>Ixodes</taxon>
    </lineage>
</organism>